<dbReference type="Pfam" id="PF10400">
    <property type="entry name" value="Vir_act_alpha_C"/>
    <property type="match status" value="1"/>
</dbReference>
<dbReference type="RefSeq" id="WP_378093520.1">
    <property type="nucleotide sequence ID" value="NZ_JBHSEP010000003.1"/>
</dbReference>
<dbReference type="InterPro" id="IPR018309">
    <property type="entry name" value="Tscrpt_reg_PadR_C"/>
</dbReference>
<dbReference type="InterPro" id="IPR036388">
    <property type="entry name" value="WH-like_DNA-bd_sf"/>
</dbReference>
<comment type="caution">
    <text evidence="3">The sequence shown here is derived from an EMBL/GenBank/DDBJ whole genome shotgun (WGS) entry which is preliminary data.</text>
</comment>
<sequence length="186" mass="21512">MSIKYAILGILSWKSATGYELKKMFEDSSFLYWSGNNNQIYKALIELQQEGLVVSEVIHQTSSPSKKVYTATGHGVTALKEWVMSQPEAPELKKPFLVQLAWSDLLSGQELQELLAKYESEVEAQLAMHREKRKRALHSPNRSARESWIWEMISENVLSTCRNELNWIRETRRKLTETEPVEENLP</sequence>
<evidence type="ECO:0000313" key="3">
    <source>
        <dbReference type="EMBL" id="MFC4597871.1"/>
    </source>
</evidence>
<dbReference type="InterPro" id="IPR036390">
    <property type="entry name" value="WH_DNA-bd_sf"/>
</dbReference>
<dbReference type="Gene3D" id="1.10.10.10">
    <property type="entry name" value="Winged helix-like DNA-binding domain superfamily/Winged helix DNA-binding domain"/>
    <property type="match status" value="1"/>
</dbReference>
<keyword evidence="4" id="KW-1185">Reference proteome</keyword>
<protein>
    <submittedName>
        <fullName evidence="3">PadR family transcriptional regulator</fullName>
    </submittedName>
</protein>
<feature type="domain" description="Transcription regulator PadR N-terminal" evidence="1">
    <location>
        <begin position="7"/>
        <end position="81"/>
    </location>
</feature>
<proteinExistence type="predicted"/>
<evidence type="ECO:0000259" key="2">
    <source>
        <dbReference type="Pfam" id="PF10400"/>
    </source>
</evidence>
<dbReference type="PANTHER" id="PTHR43252:SF2">
    <property type="entry name" value="TRANSCRIPTION REGULATOR, PADR-LIKE FAMILY"/>
    <property type="match status" value="1"/>
</dbReference>
<dbReference type="PANTHER" id="PTHR43252">
    <property type="entry name" value="TRANSCRIPTIONAL REGULATOR YQJI"/>
    <property type="match status" value="1"/>
</dbReference>
<accession>A0ABV9FAV7</accession>
<gene>
    <name evidence="3" type="ORF">ACFO3S_06430</name>
</gene>
<organism evidence="3 4">
    <name type="scientific">Cohnella hongkongensis</name>
    <dbReference type="NCBI Taxonomy" id="178337"/>
    <lineage>
        <taxon>Bacteria</taxon>
        <taxon>Bacillati</taxon>
        <taxon>Bacillota</taxon>
        <taxon>Bacilli</taxon>
        <taxon>Bacillales</taxon>
        <taxon>Paenibacillaceae</taxon>
        <taxon>Cohnella</taxon>
    </lineage>
</organism>
<dbReference type="Gene3D" id="6.10.140.190">
    <property type="match status" value="1"/>
</dbReference>
<dbReference type="Pfam" id="PF03551">
    <property type="entry name" value="PadR"/>
    <property type="match status" value="1"/>
</dbReference>
<reference evidence="4" key="1">
    <citation type="journal article" date="2019" name="Int. J. Syst. Evol. Microbiol.">
        <title>The Global Catalogue of Microorganisms (GCM) 10K type strain sequencing project: providing services to taxonomists for standard genome sequencing and annotation.</title>
        <authorList>
            <consortium name="The Broad Institute Genomics Platform"/>
            <consortium name="The Broad Institute Genome Sequencing Center for Infectious Disease"/>
            <person name="Wu L."/>
            <person name="Ma J."/>
        </authorList>
    </citation>
    <scope>NUCLEOTIDE SEQUENCE [LARGE SCALE GENOMIC DNA]</scope>
    <source>
        <strain evidence="4">CCUG 49571</strain>
    </source>
</reference>
<dbReference type="EMBL" id="JBHSEP010000003">
    <property type="protein sequence ID" value="MFC4597871.1"/>
    <property type="molecule type" value="Genomic_DNA"/>
</dbReference>
<evidence type="ECO:0000259" key="1">
    <source>
        <dbReference type="Pfam" id="PF03551"/>
    </source>
</evidence>
<name>A0ABV9FAV7_9BACL</name>
<evidence type="ECO:0000313" key="4">
    <source>
        <dbReference type="Proteomes" id="UP001596028"/>
    </source>
</evidence>
<feature type="domain" description="Transcription regulator PadR C-terminal" evidence="2">
    <location>
        <begin position="93"/>
        <end position="175"/>
    </location>
</feature>
<dbReference type="Proteomes" id="UP001596028">
    <property type="component" value="Unassembled WGS sequence"/>
</dbReference>
<dbReference type="SUPFAM" id="SSF46785">
    <property type="entry name" value="Winged helix' DNA-binding domain"/>
    <property type="match status" value="1"/>
</dbReference>
<dbReference type="InterPro" id="IPR005149">
    <property type="entry name" value="Tscrpt_reg_PadR_N"/>
</dbReference>